<keyword evidence="1" id="KW-1133">Transmembrane helix</keyword>
<evidence type="ECO:0000313" key="2">
    <source>
        <dbReference type="EMBL" id="AZR59961.1"/>
    </source>
</evidence>
<dbReference type="RefSeq" id="WP_126983466.1">
    <property type="nucleotide sequence ID" value="NZ_CP034670.1"/>
</dbReference>
<reference evidence="2 3" key="1">
    <citation type="submission" date="2018-12" db="EMBL/GenBank/DDBJ databases">
        <title>Genome sequencing of Eikenella corrodens KCOM 3110 (= JS217).</title>
        <authorList>
            <person name="Koo J.-K."/>
            <person name="Park S.-N."/>
            <person name="Lim Y.K."/>
        </authorList>
    </citation>
    <scope>NUCLEOTIDE SEQUENCE [LARGE SCALE GENOMIC DNA]</scope>
    <source>
        <strain evidence="2 3">KCOM 3110</strain>
    </source>
</reference>
<gene>
    <name evidence="2" type="ORF">ELB75_07925</name>
</gene>
<name>A0A3S9SK97_EIKCO</name>
<feature type="transmembrane region" description="Helical" evidence="1">
    <location>
        <begin position="48"/>
        <end position="66"/>
    </location>
</feature>
<feature type="transmembrane region" description="Helical" evidence="1">
    <location>
        <begin position="86"/>
        <end position="106"/>
    </location>
</feature>
<evidence type="ECO:0000313" key="3">
    <source>
        <dbReference type="Proteomes" id="UP000282435"/>
    </source>
</evidence>
<keyword evidence="1" id="KW-0812">Transmembrane</keyword>
<dbReference type="OrthoDB" id="9911591at2"/>
<dbReference type="EMBL" id="CP034670">
    <property type="protein sequence ID" value="AZR59961.1"/>
    <property type="molecule type" value="Genomic_DNA"/>
</dbReference>
<organism evidence="2 3">
    <name type="scientific">Eikenella corrodens</name>
    <dbReference type="NCBI Taxonomy" id="539"/>
    <lineage>
        <taxon>Bacteria</taxon>
        <taxon>Pseudomonadati</taxon>
        <taxon>Pseudomonadota</taxon>
        <taxon>Betaproteobacteria</taxon>
        <taxon>Neisseriales</taxon>
        <taxon>Neisseriaceae</taxon>
        <taxon>Eikenella</taxon>
    </lineage>
</organism>
<accession>A0A3S9SK97</accession>
<dbReference type="AlphaFoldDB" id="A0A3S9SK97"/>
<feature type="transmembrane region" description="Helical" evidence="1">
    <location>
        <begin position="21"/>
        <end position="42"/>
    </location>
</feature>
<keyword evidence="1" id="KW-0472">Membrane</keyword>
<feature type="transmembrane region" description="Helical" evidence="1">
    <location>
        <begin position="118"/>
        <end position="137"/>
    </location>
</feature>
<dbReference type="Proteomes" id="UP000282435">
    <property type="component" value="Chromosome"/>
</dbReference>
<evidence type="ECO:0000256" key="1">
    <source>
        <dbReference type="SAM" id="Phobius"/>
    </source>
</evidence>
<sequence length="165" mass="19276">MKLRRAKSHKTTPDKPSLISSIADYLTLLLPVSIPILAHGGFVEPRNWRITLVLAVIFILPVYMEYRSQLPKPSCTEKIFFTLWKWLRRLLAFTCVILFLYFIVLVVPNTAAPIGEKLLISAFVAILALYIAHFGVYGERKYRGESLADARERYRRMKKRYGWRW</sequence>
<protein>
    <submittedName>
        <fullName evidence="2">Uncharacterized protein</fullName>
    </submittedName>
</protein>
<proteinExistence type="predicted"/>